<reference evidence="3 4" key="1">
    <citation type="submission" date="2019-06" db="EMBL/GenBank/DDBJ databases">
        <title>A chromosomal-level reference genome of Carpinus fangiana (Coryloideae, Betulaceae).</title>
        <authorList>
            <person name="Yang X."/>
            <person name="Wang Z."/>
            <person name="Zhang L."/>
            <person name="Hao G."/>
            <person name="Liu J."/>
            <person name="Yang Y."/>
        </authorList>
    </citation>
    <scope>NUCLEOTIDE SEQUENCE [LARGE SCALE GENOMIC DNA]</scope>
    <source>
        <strain evidence="3">Cfa_2016G</strain>
        <tissue evidence="3">Leaf</tissue>
    </source>
</reference>
<evidence type="ECO:0000256" key="2">
    <source>
        <dbReference type="SAM" id="SignalP"/>
    </source>
</evidence>
<dbReference type="AlphaFoldDB" id="A0A5N6QUL0"/>
<proteinExistence type="predicted"/>
<sequence length="83" mass="8666">MVSKAFLSLGLSLAIVLLISFELARARYEVGGYPEGRSLDIGPQRGGVGGSHPCPRPISPGSCPPPSYADESPDAKAKVMPQN</sequence>
<gene>
    <name evidence="3" type="ORF">FH972_006226</name>
</gene>
<evidence type="ECO:0000256" key="1">
    <source>
        <dbReference type="SAM" id="MobiDB-lite"/>
    </source>
</evidence>
<feature type="region of interest" description="Disordered" evidence="1">
    <location>
        <begin position="35"/>
        <end position="83"/>
    </location>
</feature>
<organism evidence="3 4">
    <name type="scientific">Carpinus fangiana</name>
    <dbReference type="NCBI Taxonomy" id="176857"/>
    <lineage>
        <taxon>Eukaryota</taxon>
        <taxon>Viridiplantae</taxon>
        <taxon>Streptophyta</taxon>
        <taxon>Embryophyta</taxon>
        <taxon>Tracheophyta</taxon>
        <taxon>Spermatophyta</taxon>
        <taxon>Magnoliopsida</taxon>
        <taxon>eudicotyledons</taxon>
        <taxon>Gunneridae</taxon>
        <taxon>Pentapetalae</taxon>
        <taxon>rosids</taxon>
        <taxon>fabids</taxon>
        <taxon>Fagales</taxon>
        <taxon>Betulaceae</taxon>
        <taxon>Carpinus</taxon>
    </lineage>
</organism>
<feature type="signal peptide" evidence="2">
    <location>
        <begin position="1"/>
        <end position="26"/>
    </location>
</feature>
<dbReference type="EMBL" id="CM017322">
    <property type="protein sequence ID" value="KAE8009813.1"/>
    <property type="molecule type" value="Genomic_DNA"/>
</dbReference>
<feature type="chain" id="PRO_5024447219" evidence="2">
    <location>
        <begin position="27"/>
        <end position="83"/>
    </location>
</feature>
<feature type="compositionally biased region" description="Pro residues" evidence="1">
    <location>
        <begin position="54"/>
        <end position="67"/>
    </location>
</feature>
<accession>A0A5N6QUL0</accession>
<evidence type="ECO:0000313" key="4">
    <source>
        <dbReference type="Proteomes" id="UP000327013"/>
    </source>
</evidence>
<protein>
    <submittedName>
        <fullName evidence="3">Uncharacterized protein</fullName>
    </submittedName>
</protein>
<name>A0A5N6QUL0_9ROSI</name>
<keyword evidence="4" id="KW-1185">Reference proteome</keyword>
<evidence type="ECO:0000313" key="3">
    <source>
        <dbReference type="EMBL" id="KAE8009813.1"/>
    </source>
</evidence>
<dbReference type="Proteomes" id="UP000327013">
    <property type="component" value="Chromosome 2"/>
</dbReference>
<keyword evidence="2" id="KW-0732">Signal</keyword>